<dbReference type="Gene3D" id="3.40.50.300">
    <property type="entry name" value="P-loop containing nucleotide triphosphate hydrolases"/>
    <property type="match status" value="3"/>
</dbReference>
<sequence length="981" mass="110099">MERTDAKKEEISGKSLIDLVFSWSLRDVLDKDLYKNQVKRIPETFSSVAHYMNSFIPPLLEEVHTDLFSNMTQLSRAPVCKIHSVETSKDYKPPKSLLYQIILKRKKDAEDDAEVEKYEPEVGDLIALTDVRPKCINDINRPKRYYLIAYVHGARDEITDEISILASKPILTDQDLQQSRKKTFLAKEEETLFAVYLMNMTTNVRIWKALNSELEGGNKDIIKKVLQVNSADGNCAACFSKGKCNPVPSCLRDIICSYNDSQKSAVLSCISMRDCSHQSTVKIIWGPPGTGKTKTVGLLLFALLKMKCRTLTCAPTNIAVVEVTTRLLGLVKDTLDYGTYGLGDIILSGNGVRMKIDDHEDLLDVFLDYRTDMLRKCFAPLSGWKHCLKSMIDLLEDPNSHLYTHLPTSLIPLEVVTKMIRALDSLKSLATLLRDIGIGGAHFTNLSPTIKECFQLLKVLSEDFSVPTLTDPYLIQNFCLSNACLVFCTASSSAKLHTNGMNPFELVVIDEAAQLKECESAIPLQLSGLRHAILIGDERQLPALVKSKISEKADFGRSLFERLVTLGHPKHLLNVQYRMHPSVSLFPNREFYDQQILDGPNVKERGYEQRFLQGNIYGSYSFINIAHGKEESGVGHSLKNMVEAAVCIFDGGFCVSVRTVDGFQGAEEDVIIISTVRSNGNGSVGFLSNRQRANVALTRARYCLWILGSGVTLLNSDSVWKKVVLNAKQRECFYSAHENKNLALAIAAALVELKQLDTLLCDDSFLFREARWKVFFSNEFQNSIGIIRNAEICKEVLSLLAKLSSGWRQPPEMRNPIVLDGTSSQLLEMYKVNGQLYLVWNVDVIKESSHYLQVMKVCDVVRPYDIPKVAEDLDAEFQSFSEDKMQRCKHKCVEGTLIVPMRWPVDSSSCAEPDLSKPLSALSLSDEPESSITTYRTNTEIDAPNEFDFSLTAHLPLGTVVLLMFLWAFTLPKLISRGRVH</sequence>
<dbReference type="InterPro" id="IPR045055">
    <property type="entry name" value="DNA2/NAM7-like"/>
</dbReference>
<keyword evidence="1" id="KW-0472">Membrane</keyword>
<keyword evidence="6" id="KW-1185">Reference proteome</keyword>
<dbReference type="InterPro" id="IPR045529">
    <property type="entry name" value="DUF6469"/>
</dbReference>
<feature type="domain" description="DNA2/NAM7 helicase helicase" evidence="2">
    <location>
        <begin position="258"/>
        <end position="548"/>
    </location>
</feature>
<feature type="domain" description="DUF6469" evidence="4">
    <location>
        <begin position="85"/>
        <end position="211"/>
    </location>
</feature>
<name>A0A6A1VJZ9_9ROSI</name>
<evidence type="ECO:0000313" key="6">
    <source>
        <dbReference type="Proteomes" id="UP000516437"/>
    </source>
</evidence>
<evidence type="ECO:0000259" key="2">
    <source>
        <dbReference type="Pfam" id="PF13086"/>
    </source>
</evidence>
<dbReference type="AlphaFoldDB" id="A0A6A1VJZ9"/>
<dbReference type="InterPro" id="IPR027417">
    <property type="entry name" value="P-loop_NTPase"/>
</dbReference>
<dbReference type="PANTHER" id="PTHR10887:SF522">
    <property type="entry name" value="P-LOOP CONTAINING NUCLEOSIDE TRIPHOSPHATE HYDROLASES SUPERFAMILY PROTEIN"/>
    <property type="match status" value="1"/>
</dbReference>
<dbReference type="Pfam" id="PF13086">
    <property type="entry name" value="AAA_11"/>
    <property type="match status" value="1"/>
</dbReference>
<dbReference type="CDD" id="cd18808">
    <property type="entry name" value="SF1_C_Upf1"/>
    <property type="match status" value="1"/>
</dbReference>
<keyword evidence="1" id="KW-0812">Transmembrane</keyword>
<evidence type="ECO:0000259" key="3">
    <source>
        <dbReference type="Pfam" id="PF13087"/>
    </source>
</evidence>
<dbReference type="PANTHER" id="PTHR10887">
    <property type="entry name" value="DNA2/NAM7 HELICASE FAMILY"/>
    <property type="match status" value="1"/>
</dbReference>
<accession>A0A6A1VJZ9</accession>
<dbReference type="Pfam" id="PF13087">
    <property type="entry name" value="AAA_12"/>
    <property type="match status" value="2"/>
</dbReference>
<gene>
    <name evidence="5" type="ORF">CJ030_MR6G021430</name>
</gene>
<keyword evidence="1" id="KW-1133">Transmembrane helix</keyword>
<feature type="transmembrane region" description="Helical" evidence="1">
    <location>
        <begin position="955"/>
        <end position="975"/>
    </location>
</feature>
<evidence type="ECO:0000256" key="1">
    <source>
        <dbReference type="SAM" id="Phobius"/>
    </source>
</evidence>
<dbReference type="InterPro" id="IPR041677">
    <property type="entry name" value="DNA2/NAM7_AAA_11"/>
</dbReference>
<protein>
    <submittedName>
        <fullName evidence="5">Putative helicase MAGATAMA 3</fullName>
    </submittedName>
</protein>
<keyword evidence="5" id="KW-0547">Nucleotide-binding</keyword>
<dbReference type="InterPro" id="IPR041679">
    <property type="entry name" value="DNA2/NAM7-like_C"/>
</dbReference>
<feature type="domain" description="DNA2/NAM7 helicase-like C-terminal" evidence="3">
    <location>
        <begin position="556"/>
        <end position="647"/>
    </location>
</feature>
<reference evidence="5 6" key="1">
    <citation type="journal article" date="2019" name="Plant Biotechnol. J.">
        <title>The red bayberry genome and genetic basis of sex determination.</title>
        <authorList>
            <person name="Jia H.M."/>
            <person name="Jia H.J."/>
            <person name="Cai Q.L."/>
            <person name="Wang Y."/>
            <person name="Zhao H.B."/>
            <person name="Yang W.F."/>
            <person name="Wang G.Y."/>
            <person name="Li Y.H."/>
            <person name="Zhan D.L."/>
            <person name="Shen Y.T."/>
            <person name="Niu Q.F."/>
            <person name="Chang L."/>
            <person name="Qiu J."/>
            <person name="Zhao L."/>
            <person name="Xie H.B."/>
            <person name="Fu W.Y."/>
            <person name="Jin J."/>
            <person name="Li X.W."/>
            <person name="Jiao Y."/>
            <person name="Zhou C.C."/>
            <person name="Tu T."/>
            <person name="Chai C.Y."/>
            <person name="Gao J.L."/>
            <person name="Fan L.J."/>
            <person name="van de Weg E."/>
            <person name="Wang J.Y."/>
            <person name="Gao Z.S."/>
        </authorList>
    </citation>
    <scope>NUCLEOTIDE SEQUENCE [LARGE SCALE GENOMIC DNA]</scope>
    <source>
        <tissue evidence="5">Leaves</tissue>
    </source>
</reference>
<proteinExistence type="predicted"/>
<keyword evidence="5" id="KW-0378">Hydrolase</keyword>
<evidence type="ECO:0000313" key="5">
    <source>
        <dbReference type="EMBL" id="KAB1211380.1"/>
    </source>
</evidence>
<dbReference type="GO" id="GO:0004386">
    <property type="term" value="F:helicase activity"/>
    <property type="evidence" value="ECO:0007669"/>
    <property type="project" value="UniProtKB-KW"/>
</dbReference>
<dbReference type="Proteomes" id="UP000516437">
    <property type="component" value="Chromosome 6"/>
</dbReference>
<organism evidence="5 6">
    <name type="scientific">Morella rubra</name>
    <name type="common">Chinese bayberry</name>
    <dbReference type="NCBI Taxonomy" id="262757"/>
    <lineage>
        <taxon>Eukaryota</taxon>
        <taxon>Viridiplantae</taxon>
        <taxon>Streptophyta</taxon>
        <taxon>Embryophyta</taxon>
        <taxon>Tracheophyta</taxon>
        <taxon>Spermatophyta</taxon>
        <taxon>Magnoliopsida</taxon>
        <taxon>eudicotyledons</taxon>
        <taxon>Gunneridae</taxon>
        <taxon>Pentapetalae</taxon>
        <taxon>rosids</taxon>
        <taxon>fabids</taxon>
        <taxon>Fagales</taxon>
        <taxon>Myricaceae</taxon>
        <taxon>Morella</taxon>
    </lineage>
</organism>
<evidence type="ECO:0000259" key="4">
    <source>
        <dbReference type="Pfam" id="PF20073"/>
    </source>
</evidence>
<dbReference type="EMBL" id="RXIC02000024">
    <property type="protein sequence ID" value="KAB1211380.1"/>
    <property type="molecule type" value="Genomic_DNA"/>
</dbReference>
<dbReference type="Pfam" id="PF20073">
    <property type="entry name" value="DUF6469"/>
    <property type="match status" value="1"/>
</dbReference>
<feature type="domain" description="DNA2/NAM7 helicase-like C-terminal" evidence="3">
    <location>
        <begin position="655"/>
        <end position="709"/>
    </location>
</feature>
<dbReference type="InterPro" id="IPR047187">
    <property type="entry name" value="SF1_C_Upf1"/>
</dbReference>
<dbReference type="OrthoDB" id="6513042at2759"/>
<dbReference type="SUPFAM" id="SSF52540">
    <property type="entry name" value="P-loop containing nucleoside triphosphate hydrolases"/>
    <property type="match status" value="1"/>
</dbReference>
<keyword evidence="5" id="KW-0067">ATP-binding</keyword>
<keyword evidence="5" id="KW-0347">Helicase</keyword>
<comment type="caution">
    <text evidence="5">The sequence shown here is derived from an EMBL/GenBank/DDBJ whole genome shotgun (WGS) entry which is preliminary data.</text>
</comment>